<keyword evidence="1" id="KW-0862">Zinc</keyword>
<dbReference type="PROSITE" id="PS50158">
    <property type="entry name" value="ZF_CCHC"/>
    <property type="match status" value="1"/>
</dbReference>
<feature type="region of interest" description="Disordered" evidence="2">
    <location>
        <begin position="60"/>
        <end position="118"/>
    </location>
</feature>
<dbReference type="Proteomes" id="UP001152523">
    <property type="component" value="Unassembled WGS sequence"/>
</dbReference>
<dbReference type="EMBL" id="CAMAPF010001168">
    <property type="protein sequence ID" value="CAH9148387.1"/>
    <property type="molecule type" value="Genomic_DNA"/>
</dbReference>
<organism evidence="4 5">
    <name type="scientific">Cuscuta epithymum</name>
    <dbReference type="NCBI Taxonomy" id="186058"/>
    <lineage>
        <taxon>Eukaryota</taxon>
        <taxon>Viridiplantae</taxon>
        <taxon>Streptophyta</taxon>
        <taxon>Embryophyta</taxon>
        <taxon>Tracheophyta</taxon>
        <taxon>Spermatophyta</taxon>
        <taxon>Magnoliopsida</taxon>
        <taxon>eudicotyledons</taxon>
        <taxon>Gunneridae</taxon>
        <taxon>Pentapetalae</taxon>
        <taxon>asterids</taxon>
        <taxon>lamiids</taxon>
        <taxon>Solanales</taxon>
        <taxon>Convolvulaceae</taxon>
        <taxon>Cuscuteae</taxon>
        <taxon>Cuscuta</taxon>
        <taxon>Cuscuta subgen. Cuscuta</taxon>
    </lineage>
</organism>
<proteinExistence type="predicted"/>
<name>A0AAV0GKE3_9ASTE</name>
<accession>A0AAV0GKE3</accession>
<dbReference type="Pfam" id="PF00098">
    <property type="entry name" value="zf-CCHC"/>
    <property type="match status" value="1"/>
</dbReference>
<protein>
    <recommendedName>
        <fullName evidence="3">CCHC-type domain-containing protein</fullName>
    </recommendedName>
</protein>
<keyword evidence="5" id="KW-1185">Reference proteome</keyword>
<evidence type="ECO:0000313" key="5">
    <source>
        <dbReference type="Proteomes" id="UP001152523"/>
    </source>
</evidence>
<keyword evidence="1" id="KW-0863">Zinc-finger</keyword>
<evidence type="ECO:0000259" key="3">
    <source>
        <dbReference type="PROSITE" id="PS50158"/>
    </source>
</evidence>
<dbReference type="GO" id="GO:0008270">
    <property type="term" value="F:zinc ion binding"/>
    <property type="evidence" value="ECO:0007669"/>
    <property type="project" value="UniProtKB-KW"/>
</dbReference>
<dbReference type="SMART" id="SM00343">
    <property type="entry name" value="ZnF_C2HC"/>
    <property type="match status" value="1"/>
</dbReference>
<dbReference type="InterPro" id="IPR001878">
    <property type="entry name" value="Znf_CCHC"/>
</dbReference>
<feature type="domain" description="CCHC-type" evidence="3">
    <location>
        <begin position="38"/>
        <end position="54"/>
    </location>
</feature>
<evidence type="ECO:0000256" key="2">
    <source>
        <dbReference type="SAM" id="MobiDB-lite"/>
    </source>
</evidence>
<dbReference type="GO" id="GO:0003676">
    <property type="term" value="F:nucleic acid binding"/>
    <property type="evidence" value="ECO:0007669"/>
    <property type="project" value="InterPro"/>
</dbReference>
<evidence type="ECO:0000313" key="4">
    <source>
        <dbReference type="EMBL" id="CAH9148387.1"/>
    </source>
</evidence>
<evidence type="ECO:0000256" key="1">
    <source>
        <dbReference type="PROSITE-ProRule" id="PRU00047"/>
    </source>
</evidence>
<dbReference type="Gene3D" id="4.10.60.10">
    <property type="entry name" value="Zinc finger, CCHC-type"/>
    <property type="match status" value="1"/>
</dbReference>
<dbReference type="AlphaFoldDB" id="A0AAV0GKE3"/>
<comment type="caution">
    <text evidence="4">The sequence shown here is derived from an EMBL/GenBank/DDBJ whole genome shotgun (WGS) entry which is preliminary data.</text>
</comment>
<gene>
    <name evidence="4" type="ORF">CEPIT_LOCUS44476</name>
</gene>
<reference evidence="4" key="1">
    <citation type="submission" date="2022-07" db="EMBL/GenBank/DDBJ databases">
        <authorList>
            <person name="Macas J."/>
            <person name="Novak P."/>
            <person name="Neumann P."/>
        </authorList>
    </citation>
    <scope>NUCLEOTIDE SEQUENCE</scope>
</reference>
<sequence>MKIACPQLGQNSRSRTSAKHRCNNCKKNHMGRCWDPPKCYQCGEAGHMKVACPQLGRRRATRVDGGTSGGKGQARTSHSSTGDGGIMKGKSSFVIEGETQESVSPIASVDAREETQPY</sequence>
<keyword evidence="1" id="KW-0479">Metal-binding</keyword>